<dbReference type="GO" id="GO:0003677">
    <property type="term" value="F:DNA binding"/>
    <property type="evidence" value="ECO:0007669"/>
    <property type="project" value="InterPro"/>
</dbReference>
<feature type="domain" description="Transcription elongation factor GreA/GreB C-terminal" evidence="1">
    <location>
        <begin position="52"/>
        <end position="125"/>
    </location>
</feature>
<sequence>MSSRPQIVLTSQDLDRLEALLESLPENAFPGKAALRAELDRAEIVESEQIPPSVVTMNSTVRFSIDSSGEDFCLTLVYPKDVDGTGDKISILAPVGSALLGLSTGDEIEWPRPGGGTIKVRIVEIVSQPEREGKFYR</sequence>
<dbReference type="EMBL" id="CP021106">
    <property type="protein sequence ID" value="ARO87480.1"/>
    <property type="molecule type" value="Genomic_DNA"/>
</dbReference>
<dbReference type="GO" id="GO:0006354">
    <property type="term" value="P:DNA-templated transcription elongation"/>
    <property type="evidence" value="ECO:0007669"/>
    <property type="project" value="TreeGrafter"/>
</dbReference>
<feature type="domain" description="Regulator of nucleoside diphosphate kinase N-terminal" evidence="2">
    <location>
        <begin position="5"/>
        <end position="45"/>
    </location>
</feature>
<dbReference type="Gene3D" id="3.10.50.30">
    <property type="entry name" value="Transcription elongation factor, GreA/GreB, C-terminal domain"/>
    <property type="match status" value="1"/>
</dbReference>
<protein>
    <submittedName>
        <fullName evidence="3">Nucleoside diphosphate kinase regulator</fullName>
    </submittedName>
</protein>
<keyword evidence="3" id="KW-0808">Transferase</keyword>
<dbReference type="Pfam" id="PF14760">
    <property type="entry name" value="Rnk_N"/>
    <property type="match status" value="1"/>
</dbReference>
<keyword evidence="3" id="KW-0418">Kinase</keyword>
<dbReference type="GO" id="GO:0032784">
    <property type="term" value="P:regulation of DNA-templated transcription elongation"/>
    <property type="evidence" value="ECO:0007669"/>
    <property type="project" value="InterPro"/>
</dbReference>
<gene>
    <name evidence="3" type="ORF">EBAPG3_006680</name>
</gene>
<dbReference type="InterPro" id="IPR036953">
    <property type="entry name" value="GreA/GreB_C_sf"/>
</dbReference>
<dbReference type="OrthoDB" id="192847at2"/>
<dbReference type="GO" id="GO:0070063">
    <property type="term" value="F:RNA polymerase binding"/>
    <property type="evidence" value="ECO:0007669"/>
    <property type="project" value="InterPro"/>
</dbReference>
<dbReference type="eggNOG" id="COG0782">
    <property type="taxonomic scope" value="Bacteria"/>
</dbReference>
<dbReference type="Pfam" id="PF01272">
    <property type="entry name" value="GreA_GreB"/>
    <property type="match status" value="1"/>
</dbReference>
<dbReference type="AlphaFoldDB" id="A0A1W6SNU1"/>
<accession>A0A1W6SNU1</accession>
<proteinExistence type="predicted"/>
<name>A0A1W6SNU1_9PROT</name>
<dbReference type="FunFam" id="3.10.50.30:FF:000002">
    <property type="entry name" value="Regulator of nucleoside diphosphate kinase"/>
    <property type="match status" value="1"/>
</dbReference>
<evidence type="ECO:0000313" key="3">
    <source>
        <dbReference type="EMBL" id="ARO87480.1"/>
    </source>
</evidence>
<reference evidence="3 4" key="1">
    <citation type="journal article" date="2015" name="Int. J. Syst. Evol. Microbiol.">
        <title>Nitrosospira lacus sp. nov., a psychrotolerant, ammonia-oxidizing bacterium from sandy lake sediment.</title>
        <authorList>
            <person name="Urakawa H."/>
            <person name="Garcia J.C."/>
            <person name="Nielsen J.L."/>
            <person name="Le V.Q."/>
            <person name="Kozlowski J.A."/>
            <person name="Stein L.Y."/>
            <person name="Lim C.K."/>
            <person name="Pommerening-Roser A."/>
            <person name="Martens-Habbena W."/>
            <person name="Stahl D.A."/>
            <person name="Klotz M.G."/>
        </authorList>
    </citation>
    <scope>NUCLEOTIDE SEQUENCE [LARGE SCALE GENOMIC DNA]</scope>
    <source>
        <strain evidence="3 4">APG3</strain>
    </source>
</reference>
<dbReference type="Gene3D" id="1.10.286.20">
    <property type="match status" value="1"/>
</dbReference>
<dbReference type="SUPFAM" id="SSF54534">
    <property type="entry name" value="FKBP-like"/>
    <property type="match status" value="1"/>
</dbReference>
<keyword evidence="4" id="KW-1185">Reference proteome</keyword>
<dbReference type="NCBIfam" id="NF004396">
    <property type="entry name" value="PRK05753.1"/>
    <property type="match status" value="1"/>
</dbReference>
<dbReference type="InterPro" id="IPR023459">
    <property type="entry name" value="Tscrpt_elong_fac_GreA/B_fam"/>
</dbReference>
<dbReference type="PANTHER" id="PTHR30437">
    <property type="entry name" value="TRANSCRIPTION ELONGATION FACTOR GREA"/>
    <property type="match status" value="1"/>
</dbReference>
<dbReference type="RefSeq" id="WP_004175666.1">
    <property type="nucleotide sequence ID" value="NZ_CP021106.3"/>
</dbReference>
<evidence type="ECO:0000313" key="4">
    <source>
        <dbReference type="Proteomes" id="UP000012179"/>
    </source>
</evidence>
<dbReference type="KEGG" id="nlc:EBAPG3_006680"/>
<organism evidence="3 4">
    <name type="scientific">Nitrosospira lacus</name>
    <dbReference type="NCBI Taxonomy" id="1288494"/>
    <lineage>
        <taxon>Bacteria</taxon>
        <taxon>Pseudomonadati</taxon>
        <taxon>Pseudomonadota</taxon>
        <taxon>Betaproteobacteria</taxon>
        <taxon>Nitrosomonadales</taxon>
        <taxon>Nitrosomonadaceae</taxon>
        <taxon>Nitrosospira</taxon>
    </lineage>
</organism>
<dbReference type="InterPro" id="IPR029462">
    <property type="entry name" value="Rnk_N"/>
</dbReference>
<dbReference type="PANTHER" id="PTHR30437:SF5">
    <property type="entry name" value="REGULATOR OF NUCLEOSIDE DIPHOSPHATE KINASE"/>
    <property type="match status" value="1"/>
</dbReference>
<dbReference type="Proteomes" id="UP000012179">
    <property type="component" value="Chromosome"/>
</dbReference>
<evidence type="ECO:0000259" key="2">
    <source>
        <dbReference type="Pfam" id="PF14760"/>
    </source>
</evidence>
<dbReference type="InterPro" id="IPR001437">
    <property type="entry name" value="Tscrpt_elong_fac_GreA/B_C"/>
</dbReference>
<dbReference type="GO" id="GO:0016301">
    <property type="term" value="F:kinase activity"/>
    <property type="evidence" value="ECO:0007669"/>
    <property type="project" value="UniProtKB-KW"/>
</dbReference>
<evidence type="ECO:0000259" key="1">
    <source>
        <dbReference type="Pfam" id="PF01272"/>
    </source>
</evidence>